<evidence type="ECO:0000256" key="1">
    <source>
        <dbReference type="ARBA" id="ARBA00004651"/>
    </source>
</evidence>
<dbReference type="InterPro" id="IPR040690">
    <property type="entry name" value="FtsX_ECD"/>
</dbReference>
<feature type="transmembrane region" description="Helical" evidence="11">
    <location>
        <begin position="166"/>
        <end position="186"/>
    </location>
</feature>
<dbReference type="Pfam" id="PF18075">
    <property type="entry name" value="FtsX_ECD"/>
    <property type="match status" value="1"/>
</dbReference>
<evidence type="ECO:0000256" key="6">
    <source>
        <dbReference type="ARBA" id="ARBA00022692"/>
    </source>
</evidence>
<evidence type="ECO:0000256" key="3">
    <source>
        <dbReference type="ARBA" id="ARBA00021907"/>
    </source>
</evidence>
<evidence type="ECO:0000256" key="5">
    <source>
        <dbReference type="ARBA" id="ARBA00022618"/>
    </source>
</evidence>
<keyword evidence="6 11" id="KW-0812">Transmembrane</keyword>
<dbReference type="PIRSF" id="PIRSF003097">
    <property type="entry name" value="FtsX"/>
    <property type="match status" value="1"/>
</dbReference>
<comment type="subcellular location">
    <subcellularLocation>
        <location evidence="1">Cell membrane</location>
        <topology evidence="1">Multi-pass membrane protein</topology>
    </subcellularLocation>
</comment>
<keyword evidence="4 10" id="KW-1003">Cell membrane</keyword>
<evidence type="ECO:0000256" key="4">
    <source>
        <dbReference type="ARBA" id="ARBA00022475"/>
    </source>
</evidence>
<dbReference type="InterPro" id="IPR003838">
    <property type="entry name" value="ABC3_permease_C"/>
</dbReference>
<dbReference type="Gene3D" id="3.30.70.3040">
    <property type="match status" value="1"/>
</dbReference>
<dbReference type="KEGG" id="taut:V4D30_05555"/>
<dbReference type="PANTHER" id="PTHR47755">
    <property type="entry name" value="CELL DIVISION PROTEIN FTSX"/>
    <property type="match status" value="1"/>
</dbReference>
<name>A0AAU8GTA6_9BACT</name>
<organism evidence="14">
    <name type="scientific">Thermodesulfovibrio autotrophicus</name>
    <dbReference type="NCBI Taxonomy" id="3118333"/>
    <lineage>
        <taxon>Bacteria</taxon>
        <taxon>Pseudomonadati</taxon>
        <taxon>Nitrospirota</taxon>
        <taxon>Thermodesulfovibrionia</taxon>
        <taxon>Thermodesulfovibrionales</taxon>
        <taxon>Thermodesulfovibrionaceae</taxon>
        <taxon>Thermodesulfovibrio</taxon>
    </lineage>
</organism>
<evidence type="ECO:0000256" key="11">
    <source>
        <dbReference type="SAM" id="Phobius"/>
    </source>
</evidence>
<feature type="transmembrane region" description="Helical" evidence="11">
    <location>
        <begin position="20"/>
        <end position="43"/>
    </location>
</feature>
<keyword evidence="5 10" id="KW-0132">Cell division</keyword>
<sequence length="287" mass="32543">MKMHVQSAIKGLWFNRWSTLLAIVSIGICFFILTGVFLLLYNLEIFTKKLSEKAAIVIYLKDNTTEAETSSIISELKKMGVFSRIQYISKDEALKEMRNLIDSQLIELIGYNPLSDTVEAFIKEENLQNINEITKRIKALQMVDDVYYPAKIITGLKTVRVTLRNLAVVVAFLISIAILFIIYATVKSFYWKKTEEVEILKLLGATPSYIRLPFLIEGGILGLGGSLFAVVLMILIYFSLQSKEISAYMPAITQIAFPFETFYTLPVFGIVFGMLSSFFALGRIKYQ</sequence>
<feature type="transmembrane region" description="Helical" evidence="11">
    <location>
        <begin position="220"/>
        <end position="240"/>
    </location>
</feature>
<keyword evidence="9 10" id="KW-0131">Cell cycle</keyword>
<feature type="transmembrane region" description="Helical" evidence="11">
    <location>
        <begin position="261"/>
        <end position="281"/>
    </location>
</feature>
<dbReference type="Pfam" id="PF02687">
    <property type="entry name" value="FtsX"/>
    <property type="match status" value="1"/>
</dbReference>
<feature type="domain" description="FtsX extracellular" evidence="13">
    <location>
        <begin position="55"/>
        <end position="146"/>
    </location>
</feature>
<evidence type="ECO:0000259" key="13">
    <source>
        <dbReference type="Pfam" id="PF18075"/>
    </source>
</evidence>
<dbReference type="EMBL" id="CP144373">
    <property type="protein sequence ID" value="XCH45798.1"/>
    <property type="molecule type" value="Genomic_DNA"/>
</dbReference>
<gene>
    <name evidence="14" type="ORF">V4D30_05555</name>
</gene>
<keyword evidence="7 11" id="KW-1133">Transmembrane helix</keyword>
<feature type="domain" description="ABC3 transporter permease C-terminal" evidence="12">
    <location>
        <begin position="169"/>
        <end position="284"/>
    </location>
</feature>
<keyword evidence="8 10" id="KW-0472">Membrane</keyword>
<dbReference type="PANTHER" id="PTHR47755:SF1">
    <property type="entry name" value="CELL DIVISION PROTEIN FTSX"/>
    <property type="match status" value="1"/>
</dbReference>
<evidence type="ECO:0000256" key="9">
    <source>
        <dbReference type="ARBA" id="ARBA00023306"/>
    </source>
</evidence>
<protein>
    <recommendedName>
        <fullName evidence="3 10">Cell division protein FtsX</fullName>
    </recommendedName>
</protein>
<reference evidence="14" key="1">
    <citation type="submission" date="2024-01" db="EMBL/GenBank/DDBJ databases">
        <title>The first autotrophic representatives of the genus Thermodesulfovibrio.</title>
        <authorList>
            <person name="Maltseva A.I."/>
            <person name="Elcheninov A.G."/>
            <person name="Kublanov I.V."/>
            <person name="Lebedinsky A.V."/>
            <person name="Frolov E.N."/>
        </authorList>
    </citation>
    <scope>NUCLEOTIDE SEQUENCE</scope>
    <source>
        <strain evidence="14">3907-1M</strain>
    </source>
</reference>
<evidence type="ECO:0000256" key="7">
    <source>
        <dbReference type="ARBA" id="ARBA00022989"/>
    </source>
</evidence>
<evidence type="ECO:0000259" key="12">
    <source>
        <dbReference type="Pfam" id="PF02687"/>
    </source>
</evidence>
<proteinExistence type="inferred from homology"/>
<evidence type="ECO:0000313" key="14">
    <source>
        <dbReference type="EMBL" id="XCH45798.1"/>
    </source>
</evidence>
<dbReference type="GO" id="GO:0005886">
    <property type="term" value="C:plasma membrane"/>
    <property type="evidence" value="ECO:0007669"/>
    <property type="project" value="UniProtKB-SubCell"/>
</dbReference>
<dbReference type="InterPro" id="IPR004513">
    <property type="entry name" value="FtsX"/>
</dbReference>
<evidence type="ECO:0000256" key="8">
    <source>
        <dbReference type="ARBA" id="ARBA00023136"/>
    </source>
</evidence>
<evidence type="ECO:0000256" key="10">
    <source>
        <dbReference type="PIRNR" id="PIRNR003097"/>
    </source>
</evidence>
<dbReference type="AlphaFoldDB" id="A0AAU8GTA6"/>
<accession>A0AAU8GTA6</accession>
<dbReference type="RefSeq" id="WP_353683340.1">
    <property type="nucleotide sequence ID" value="NZ_CP144373.1"/>
</dbReference>
<dbReference type="GO" id="GO:0051301">
    <property type="term" value="P:cell division"/>
    <property type="evidence" value="ECO:0007669"/>
    <property type="project" value="UniProtKB-KW"/>
</dbReference>
<evidence type="ECO:0000256" key="2">
    <source>
        <dbReference type="ARBA" id="ARBA00007379"/>
    </source>
</evidence>
<comment type="similarity">
    <text evidence="2 10">Belongs to the ABC-4 integral membrane protein family. FtsX subfamily.</text>
</comment>